<dbReference type="SUPFAM" id="SSF90229">
    <property type="entry name" value="CCCH zinc finger"/>
    <property type="match status" value="1"/>
</dbReference>
<dbReference type="AlphaFoldDB" id="A0A9Q0EY38"/>
<dbReference type="InterPro" id="IPR000571">
    <property type="entry name" value="Znf_CCCH"/>
</dbReference>
<feature type="zinc finger region" description="C3H1-type" evidence="4">
    <location>
        <begin position="144"/>
        <end position="172"/>
    </location>
</feature>
<feature type="region of interest" description="Disordered" evidence="5">
    <location>
        <begin position="177"/>
        <end position="242"/>
    </location>
</feature>
<evidence type="ECO:0000256" key="4">
    <source>
        <dbReference type="PROSITE-ProRule" id="PRU00723"/>
    </source>
</evidence>
<reference evidence="7" key="1">
    <citation type="submission" date="2022-07" db="EMBL/GenBank/DDBJ databases">
        <title>Chromosome-level genome of Muraenolepis orangiensis.</title>
        <authorList>
            <person name="Kim J."/>
        </authorList>
    </citation>
    <scope>NUCLEOTIDE SEQUENCE</scope>
    <source>
        <strain evidence="7">KU_S4_2022</strain>
        <tissue evidence="7">Muscle</tissue>
    </source>
</reference>
<keyword evidence="2 4" id="KW-0863">Zinc-finger</keyword>
<evidence type="ECO:0000313" key="7">
    <source>
        <dbReference type="EMBL" id="KAJ3613970.1"/>
    </source>
</evidence>
<sequence length="242" mass="25853">MESLVGYGLSSGSESDEDGDPLHDGTDSSTGESLKAAATVVTKTRNFLLESSSASSESDGESEPDRKDETWRATTVSSLRQQHRPPPPPRSSLPSPNRLPPPPLGVCGSGSGVFSNPFKAQADHKLSVLQKHVPLTMQAKPALIGGKRVCVAYRKDGRCRFGIKCKYAHDSDLQNPVSAGFPASADPGPETADPSPGESRVRDDKGPPGKKKRVGLSNTLMPPKRALKQYALQKERDRAKPS</sequence>
<gene>
    <name evidence="7" type="ORF">NHX12_017548</name>
</gene>
<organism evidence="7 8">
    <name type="scientific">Muraenolepis orangiensis</name>
    <name type="common">Patagonian moray cod</name>
    <dbReference type="NCBI Taxonomy" id="630683"/>
    <lineage>
        <taxon>Eukaryota</taxon>
        <taxon>Metazoa</taxon>
        <taxon>Chordata</taxon>
        <taxon>Craniata</taxon>
        <taxon>Vertebrata</taxon>
        <taxon>Euteleostomi</taxon>
        <taxon>Actinopterygii</taxon>
        <taxon>Neopterygii</taxon>
        <taxon>Teleostei</taxon>
        <taxon>Neoteleostei</taxon>
        <taxon>Acanthomorphata</taxon>
        <taxon>Zeiogadaria</taxon>
        <taxon>Gadariae</taxon>
        <taxon>Gadiformes</taxon>
        <taxon>Muraenolepidoidei</taxon>
        <taxon>Muraenolepididae</taxon>
        <taxon>Muraenolepis</taxon>
    </lineage>
</organism>
<evidence type="ECO:0000256" key="1">
    <source>
        <dbReference type="ARBA" id="ARBA00022723"/>
    </source>
</evidence>
<dbReference type="PROSITE" id="PS50103">
    <property type="entry name" value="ZF_C3H1"/>
    <property type="match status" value="1"/>
</dbReference>
<keyword evidence="8" id="KW-1185">Reference proteome</keyword>
<keyword evidence="1 4" id="KW-0479">Metal-binding</keyword>
<evidence type="ECO:0000256" key="5">
    <source>
        <dbReference type="SAM" id="MobiDB-lite"/>
    </source>
</evidence>
<evidence type="ECO:0000259" key="6">
    <source>
        <dbReference type="PROSITE" id="PS50103"/>
    </source>
</evidence>
<feature type="compositionally biased region" description="Pro residues" evidence="5">
    <location>
        <begin position="84"/>
        <end position="104"/>
    </location>
</feature>
<dbReference type="Proteomes" id="UP001148018">
    <property type="component" value="Unassembled WGS sequence"/>
</dbReference>
<dbReference type="Pfam" id="PF00642">
    <property type="entry name" value="zf-CCCH"/>
    <property type="match status" value="1"/>
</dbReference>
<keyword evidence="3 4" id="KW-0862">Zinc</keyword>
<feature type="compositionally biased region" description="Basic and acidic residues" evidence="5">
    <location>
        <begin position="233"/>
        <end position="242"/>
    </location>
</feature>
<protein>
    <recommendedName>
        <fullName evidence="6">C3H1-type domain-containing protein</fullName>
    </recommendedName>
</protein>
<feature type="region of interest" description="Disordered" evidence="5">
    <location>
        <begin position="1"/>
        <end position="37"/>
    </location>
</feature>
<comment type="caution">
    <text evidence="7">The sequence shown here is derived from an EMBL/GenBank/DDBJ whole genome shotgun (WGS) entry which is preliminary data.</text>
</comment>
<evidence type="ECO:0000256" key="3">
    <source>
        <dbReference type="ARBA" id="ARBA00022833"/>
    </source>
</evidence>
<dbReference type="GO" id="GO:0008270">
    <property type="term" value="F:zinc ion binding"/>
    <property type="evidence" value="ECO:0007669"/>
    <property type="project" value="UniProtKB-KW"/>
</dbReference>
<dbReference type="InterPro" id="IPR036855">
    <property type="entry name" value="Znf_CCCH_sf"/>
</dbReference>
<dbReference type="OrthoDB" id="336321at2759"/>
<dbReference type="EMBL" id="JANIIK010000034">
    <property type="protein sequence ID" value="KAJ3613970.1"/>
    <property type="molecule type" value="Genomic_DNA"/>
</dbReference>
<evidence type="ECO:0000313" key="8">
    <source>
        <dbReference type="Proteomes" id="UP001148018"/>
    </source>
</evidence>
<proteinExistence type="predicted"/>
<name>A0A9Q0EY38_9TELE</name>
<accession>A0A9Q0EY38</accession>
<feature type="region of interest" description="Disordered" evidence="5">
    <location>
        <begin position="49"/>
        <end position="110"/>
    </location>
</feature>
<dbReference type="Gene3D" id="4.10.1000.10">
    <property type="entry name" value="Zinc finger, CCCH-type"/>
    <property type="match status" value="1"/>
</dbReference>
<feature type="domain" description="C3H1-type" evidence="6">
    <location>
        <begin position="144"/>
        <end position="172"/>
    </location>
</feature>
<evidence type="ECO:0000256" key="2">
    <source>
        <dbReference type="ARBA" id="ARBA00022771"/>
    </source>
</evidence>